<keyword evidence="3" id="KW-0547">Nucleotide-binding</keyword>
<reference evidence="7 8" key="1">
    <citation type="submission" date="2018-06" db="EMBL/GenBank/DDBJ databases">
        <title>Genomic Encyclopedia of Type Strains, Phase IV (KMG-IV): sequencing the most valuable type-strain genomes for metagenomic binning, comparative biology and taxonomic classification.</title>
        <authorList>
            <person name="Goeker M."/>
        </authorList>
    </citation>
    <scope>NUCLEOTIDE SEQUENCE [LARGE SCALE GENOMIC DNA]</scope>
    <source>
        <strain evidence="7 8">DSM 18048</strain>
    </source>
</reference>
<evidence type="ECO:0000256" key="1">
    <source>
        <dbReference type="ARBA" id="ARBA00005417"/>
    </source>
</evidence>
<keyword evidence="8" id="KW-1185">Reference proteome</keyword>
<organism evidence="7 8">
    <name type="scientific">Deinococcus yavapaiensis KR-236</name>
    <dbReference type="NCBI Taxonomy" id="694435"/>
    <lineage>
        <taxon>Bacteria</taxon>
        <taxon>Thermotogati</taxon>
        <taxon>Deinococcota</taxon>
        <taxon>Deinococci</taxon>
        <taxon>Deinococcales</taxon>
        <taxon>Deinococcaceae</taxon>
        <taxon>Deinococcus</taxon>
    </lineage>
</organism>
<dbReference type="PROSITE" id="PS50893">
    <property type="entry name" value="ABC_TRANSPORTER_2"/>
    <property type="match status" value="1"/>
</dbReference>
<name>A0A318SAE2_9DEIO</name>
<dbReference type="CDD" id="cd03224">
    <property type="entry name" value="ABC_TM1139_LivF_branched"/>
    <property type="match status" value="1"/>
</dbReference>
<dbReference type="Gene3D" id="3.40.50.300">
    <property type="entry name" value="P-loop containing nucleotide triphosphate hydrolases"/>
    <property type="match status" value="1"/>
</dbReference>
<dbReference type="PANTHER" id="PTHR43820">
    <property type="entry name" value="HIGH-AFFINITY BRANCHED-CHAIN AMINO ACID TRANSPORT ATP-BINDING PROTEIN LIVF"/>
    <property type="match status" value="1"/>
</dbReference>
<dbReference type="GO" id="GO:0015658">
    <property type="term" value="F:branched-chain amino acid transmembrane transporter activity"/>
    <property type="evidence" value="ECO:0007669"/>
    <property type="project" value="TreeGrafter"/>
</dbReference>
<dbReference type="SMART" id="SM00382">
    <property type="entry name" value="AAA"/>
    <property type="match status" value="1"/>
</dbReference>
<dbReference type="PROSITE" id="PS00211">
    <property type="entry name" value="ABC_TRANSPORTER_1"/>
    <property type="match status" value="1"/>
</dbReference>
<dbReference type="RefSeq" id="WP_110886532.1">
    <property type="nucleotide sequence ID" value="NZ_QJSX01000006.1"/>
</dbReference>
<evidence type="ECO:0000256" key="5">
    <source>
        <dbReference type="ARBA" id="ARBA00022970"/>
    </source>
</evidence>
<protein>
    <submittedName>
        <fullName evidence="7">Amino acid/amide ABC transporter ATP-binding protein 2 (HAAT family)</fullName>
    </submittedName>
</protein>
<feature type="domain" description="ABC transporter" evidence="6">
    <location>
        <begin position="7"/>
        <end position="240"/>
    </location>
</feature>
<accession>A0A318SAE2</accession>
<evidence type="ECO:0000256" key="4">
    <source>
        <dbReference type="ARBA" id="ARBA00022840"/>
    </source>
</evidence>
<keyword evidence="2" id="KW-0813">Transport</keyword>
<dbReference type="GO" id="GO:0015807">
    <property type="term" value="P:L-amino acid transport"/>
    <property type="evidence" value="ECO:0007669"/>
    <property type="project" value="TreeGrafter"/>
</dbReference>
<dbReference type="GO" id="GO:0016887">
    <property type="term" value="F:ATP hydrolysis activity"/>
    <property type="evidence" value="ECO:0007669"/>
    <property type="project" value="InterPro"/>
</dbReference>
<comment type="caution">
    <text evidence="7">The sequence shown here is derived from an EMBL/GenBank/DDBJ whole genome shotgun (WGS) entry which is preliminary data.</text>
</comment>
<dbReference type="InterPro" id="IPR052156">
    <property type="entry name" value="BCAA_Transport_ATP-bd_LivF"/>
</dbReference>
<sequence>MLDQLSLDINGLTVNYGAFVALRGVTLTVGRGEIVVLLGANGAGKSTLFRTISGLQKPTSGSITYGRTNLVGLSPEGIIRMGIAQCPEGRLLFPELSVEKNLVLGGYIHRRDKGGVKDGLEEVYALFPILRDKRHQAAGSMSGGQQQMLAIGRALMARPKVLLLDEPSLGLAPLVVEQVLEVVQRINAAGTSVLLAEQNAYAALSIAHRGYVLENGVLTLEGTQQALLGNDAVRSAYIGV</sequence>
<evidence type="ECO:0000259" key="6">
    <source>
        <dbReference type="PROSITE" id="PS50893"/>
    </source>
</evidence>
<keyword evidence="4 7" id="KW-0067">ATP-binding</keyword>
<dbReference type="InterPro" id="IPR003439">
    <property type="entry name" value="ABC_transporter-like_ATP-bd"/>
</dbReference>
<dbReference type="SUPFAM" id="SSF52540">
    <property type="entry name" value="P-loop containing nucleoside triphosphate hydrolases"/>
    <property type="match status" value="1"/>
</dbReference>
<evidence type="ECO:0000256" key="3">
    <source>
        <dbReference type="ARBA" id="ARBA00022741"/>
    </source>
</evidence>
<dbReference type="InterPro" id="IPR003593">
    <property type="entry name" value="AAA+_ATPase"/>
</dbReference>
<gene>
    <name evidence="7" type="ORF">DES52_106105</name>
</gene>
<keyword evidence="5" id="KW-0029">Amino-acid transport</keyword>
<dbReference type="Proteomes" id="UP000248326">
    <property type="component" value="Unassembled WGS sequence"/>
</dbReference>
<dbReference type="AlphaFoldDB" id="A0A318SAE2"/>
<proteinExistence type="inferred from homology"/>
<evidence type="ECO:0000313" key="7">
    <source>
        <dbReference type="EMBL" id="PYE54140.1"/>
    </source>
</evidence>
<dbReference type="EMBL" id="QJSX01000006">
    <property type="protein sequence ID" value="PYE54140.1"/>
    <property type="molecule type" value="Genomic_DNA"/>
</dbReference>
<dbReference type="PANTHER" id="PTHR43820:SF4">
    <property type="entry name" value="HIGH-AFFINITY BRANCHED-CHAIN AMINO ACID TRANSPORT ATP-BINDING PROTEIN LIVF"/>
    <property type="match status" value="1"/>
</dbReference>
<dbReference type="Pfam" id="PF00005">
    <property type="entry name" value="ABC_tran"/>
    <property type="match status" value="1"/>
</dbReference>
<dbReference type="InterPro" id="IPR027417">
    <property type="entry name" value="P-loop_NTPase"/>
</dbReference>
<evidence type="ECO:0000256" key="2">
    <source>
        <dbReference type="ARBA" id="ARBA00022448"/>
    </source>
</evidence>
<comment type="similarity">
    <text evidence="1">Belongs to the ABC transporter superfamily.</text>
</comment>
<dbReference type="OrthoDB" id="9776369at2"/>
<dbReference type="GO" id="GO:0005524">
    <property type="term" value="F:ATP binding"/>
    <property type="evidence" value="ECO:0007669"/>
    <property type="project" value="UniProtKB-KW"/>
</dbReference>
<evidence type="ECO:0000313" key="8">
    <source>
        <dbReference type="Proteomes" id="UP000248326"/>
    </source>
</evidence>
<dbReference type="InterPro" id="IPR017871">
    <property type="entry name" value="ABC_transporter-like_CS"/>
</dbReference>